<organism evidence="2 3">
    <name type="scientific">Adhaeretor mobilis</name>
    <dbReference type="NCBI Taxonomy" id="1930276"/>
    <lineage>
        <taxon>Bacteria</taxon>
        <taxon>Pseudomonadati</taxon>
        <taxon>Planctomycetota</taxon>
        <taxon>Planctomycetia</taxon>
        <taxon>Pirellulales</taxon>
        <taxon>Lacipirellulaceae</taxon>
        <taxon>Adhaeretor</taxon>
    </lineage>
</organism>
<dbReference type="Proteomes" id="UP000319852">
    <property type="component" value="Chromosome"/>
</dbReference>
<evidence type="ECO:0000313" key="2">
    <source>
        <dbReference type="EMBL" id="QDS97784.1"/>
    </source>
</evidence>
<keyword evidence="3" id="KW-1185">Reference proteome</keyword>
<dbReference type="RefSeq" id="WP_145058434.1">
    <property type="nucleotide sequence ID" value="NZ_CP036263.1"/>
</dbReference>
<feature type="domain" description="Fungal lipase-type" evidence="1">
    <location>
        <begin position="94"/>
        <end position="218"/>
    </location>
</feature>
<sequence>MELTSPTATVEETEALAEAAAELPHIWKSQPLSDPLESLSLLQKSLFFAELSDIAYYTNDVVVKLAELIGMPRVRYFESDGSQAYLFSNECDAVIVFRGTEADDWNDIKADLNALSAVAETVGRVHRGFKQEVDDLWPQLEEELVNNAKTLWMTGHSLGGAMATICAGRCKLSHIESEPAGLFTYGSPRVGNKRYVNYYKLDHYRWVNNNDIVTRTPPPWFGYRHTGKLMYFNARGNLKRLNGWALTADRWRGTFRGLLKLRLDPLTDHLQTAYIDQINELVEAEKEGEDVLAKADPLLKRVIHRVKSR</sequence>
<dbReference type="Pfam" id="PF01764">
    <property type="entry name" value="Lipase_3"/>
    <property type="match status" value="1"/>
</dbReference>
<dbReference type="InterPro" id="IPR051218">
    <property type="entry name" value="Sec_MonoDiacylglyc_Lipase"/>
</dbReference>
<dbReference type="Gene3D" id="3.40.50.1820">
    <property type="entry name" value="alpha/beta hydrolase"/>
    <property type="match status" value="1"/>
</dbReference>
<dbReference type="OrthoDB" id="5522031at2"/>
<gene>
    <name evidence="2" type="ORF">HG15A2_10510</name>
</gene>
<dbReference type="PANTHER" id="PTHR45856">
    <property type="entry name" value="ALPHA/BETA-HYDROLASES SUPERFAMILY PROTEIN"/>
    <property type="match status" value="1"/>
</dbReference>
<dbReference type="EMBL" id="CP036263">
    <property type="protein sequence ID" value="QDS97784.1"/>
    <property type="molecule type" value="Genomic_DNA"/>
</dbReference>
<dbReference type="SUPFAM" id="SSF53474">
    <property type="entry name" value="alpha/beta-Hydrolases"/>
    <property type="match status" value="1"/>
</dbReference>
<dbReference type="AlphaFoldDB" id="A0A517MSC6"/>
<dbReference type="InterPro" id="IPR029058">
    <property type="entry name" value="AB_hydrolase_fold"/>
</dbReference>
<dbReference type="PANTHER" id="PTHR45856:SF24">
    <property type="entry name" value="FUNGAL LIPASE-LIKE DOMAIN-CONTAINING PROTEIN"/>
    <property type="match status" value="1"/>
</dbReference>
<proteinExistence type="predicted"/>
<dbReference type="GO" id="GO:0006629">
    <property type="term" value="P:lipid metabolic process"/>
    <property type="evidence" value="ECO:0007669"/>
    <property type="project" value="InterPro"/>
</dbReference>
<dbReference type="InterPro" id="IPR002921">
    <property type="entry name" value="Fungal_lipase-type"/>
</dbReference>
<dbReference type="KEGG" id="amob:HG15A2_10510"/>
<accession>A0A517MSC6</accession>
<name>A0A517MSC6_9BACT</name>
<evidence type="ECO:0000259" key="1">
    <source>
        <dbReference type="Pfam" id="PF01764"/>
    </source>
</evidence>
<evidence type="ECO:0000313" key="3">
    <source>
        <dbReference type="Proteomes" id="UP000319852"/>
    </source>
</evidence>
<reference evidence="2 3" key="1">
    <citation type="submission" date="2019-02" db="EMBL/GenBank/DDBJ databases">
        <title>Deep-cultivation of Planctomycetes and their phenomic and genomic characterization uncovers novel biology.</title>
        <authorList>
            <person name="Wiegand S."/>
            <person name="Jogler M."/>
            <person name="Boedeker C."/>
            <person name="Pinto D."/>
            <person name="Vollmers J."/>
            <person name="Rivas-Marin E."/>
            <person name="Kohn T."/>
            <person name="Peeters S.H."/>
            <person name="Heuer A."/>
            <person name="Rast P."/>
            <person name="Oberbeckmann S."/>
            <person name="Bunk B."/>
            <person name="Jeske O."/>
            <person name="Meyerdierks A."/>
            <person name="Storesund J.E."/>
            <person name="Kallscheuer N."/>
            <person name="Luecker S."/>
            <person name="Lage O.M."/>
            <person name="Pohl T."/>
            <person name="Merkel B.J."/>
            <person name="Hornburger P."/>
            <person name="Mueller R.-W."/>
            <person name="Bruemmer F."/>
            <person name="Labrenz M."/>
            <person name="Spormann A.M."/>
            <person name="Op den Camp H."/>
            <person name="Overmann J."/>
            <person name="Amann R."/>
            <person name="Jetten M.S.M."/>
            <person name="Mascher T."/>
            <person name="Medema M.H."/>
            <person name="Devos D.P."/>
            <person name="Kaster A.-K."/>
            <person name="Ovreas L."/>
            <person name="Rohde M."/>
            <person name="Galperin M.Y."/>
            <person name="Jogler C."/>
        </authorList>
    </citation>
    <scope>NUCLEOTIDE SEQUENCE [LARGE SCALE GENOMIC DNA]</scope>
    <source>
        <strain evidence="2 3">HG15A2</strain>
    </source>
</reference>
<protein>
    <submittedName>
        <fullName evidence="2">Lipase (Class 3)</fullName>
    </submittedName>
</protein>
<dbReference type="CDD" id="cd00519">
    <property type="entry name" value="Lipase_3"/>
    <property type="match status" value="1"/>
</dbReference>